<reference evidence="4 5" key="1">
    <citation type="submission" date="2020-03" db="EMBL/GenBank/DDBJ databases">
        <title>Two novel Motilibacter sp.</title>
        <authorList>
            <person name="Liu S."/>
        </authorList>
    </citation>
    <scope>NUCLEOTIDE SEQUENCE [LARGE SCALE GENOMIC DNA]</scope>
    <source>
        <strain evidence="4 5">E257</strain>
    </source>
</reference>
<organism evidence="4 5">
    <name type="scientific">Motilibacter deserti</name>
    <dbReference type="NCBI Taxonomy" id="2714956"/>
    <lineage>
        <taxon>Bacteria</taxon>
        <taxon>Bacillati</taxon>
        <taxon>Actinomycetota</taxon>
        <taxon>Actinomycetes</taxon>
        <taxon>Motilibacterales</taxon>
        <taxon>Motilibacteraceae</taxon>
        <taxon>Motilibacter</taxon>
    </lineage>
</organism>
<dbReference type="SUPFAM" id="SSF52091">
    <property type="entry name" value="SpoIIaa-like"/>
    <property type="match status" value="1"/>
</dbReference>
<comment type="caution">
    <text evidence="4">The sequence shown here is derived from an EMBL/GenBank/DDBJ whole genome shotgun (WGS) entry which is preliminary data.</text>
</comment>
<evidence type="ECO:0000256" key="1">
    <source>
        <dbReference type="ARBA" id="ARBA00009013"/>
    </source>
</evidence>
<dbReference type="Pfam" id="PF01740">
    <property type="entry name" value="STAS"/>
    <property type="match status" value="1"/>
</dbReference>
<dbReference type="NCBIfam" id="TIGR00377">
    <property type="entry name" value="ant_ant_sig"/>
    <property type="match status" value="1"/>
</dbReference>
<dbReference type="InterPro" id="IPR036513">
    <property type="entry name" value="STAS_dom_sf"/>
</dbReference>
<comment type="similarity">
    <text evidence="1 2">Belongs to the anti-sigma-factor antagonist family.</text>
</comment>
<sequence>MTWHDEEAATVVRIAGEIDAHTAPQLRTRLIEIVAEGRARLVLDLTGVTFFDSTALGVLVGAQRRVRALDGHLGVVTDRPLTVKVFRMTGLDKVIALHRTLQQALDWQATLPRAGG</sequence>
<dbReference type="Gene3D" id="3.30.750.24">
    <property type="entry name" value="STAS domain"/>
    <property type="match status" value="1"/>
</dbReference>
<evidence type="ECO:0000313" key="5">
    <source>
        <dbReference type="Proteomes" id="UP000800981"/>
    </source>
</evidence>
<evidence type="ECO:0000256" key="2">
    <source>
        <dbReference type="RuleBase" id="RU003749"/>
    </source>
</evidence>
<protein>
    <recommendedName>
        <fullName evidence="2">Anti-sigma factor antagonist</fullName>
    </recommendedName>
</protein>
<dbReference type="InterPro" id="IPR002645">
    <property type="entry name" value="STAS_dom"/>
</dbReference>
<evidence type="ECO:0000259" key="3">
    <source>
        <dbReference type="PROSITE" id="PS50801"/>
    </source>
</evidence>
<accession>A0ABX0H2L9</accession>
<dbReference type="PANTHER" id="PTHR33495:SF2">
    <property type="entry name" value="ANTI-SIGMA FACTOR ANTAGONIST TM_1081-RELATED"/>
    <property type="match status" value="1"/>
</dbReference>
<dbReference type="EMBL" id="JAANNP010000107">
    <property type="protein sequence ID" value="NHC16200.1"/>
    <property type="molecule type" value="Genomic_DNA"/>
</dbReference>
<evidence type="ECO:0000313" key="4">
    <source>
        <dbReference type="EMBL" id="NHC16200.1"/>
    </source>
</evidence>
<proteinExistence type="inferred from homology"/>
<dbReference type="InterPro" id="IPR003658">
    <property type="entry name" value="Anti-sigma_ant"/>
</dbReference>
<dbReference type="CDD" id="cd07043">
    <property type="entry name" value="STAS_anti-anti-sigma_factors"/>
    <property type="match status" value="1"/>
</dbReference>
<dbReference type="Proteomes" id="UP000800981">
    <property type="component" value="Unassembled WGS sequence"/>
</dbReference>
<dbReference type="PANTHER" id="PTHR33495">
    <property type="entry name" value="ANTI-SIGMA FACTOR ANTAGONIST TM_1081-RELATED-RELATED"/>
    <property type="match status" value="1"/>
</dbReference>
<gene>
    <name evidence="4" type="ORF">G9H71_20650</name>
</gene>
<name>A0ABX0H2L9_9ACTN</name>
<dbReference type="PROSITE" id="PS50801">
    <property type="entry name" value="STAS"/>
    <property type="match status" value="1"/>
</dbReference>
<keyword evidence="5" id="KW-1185">Reference proteome</keyword>
<feature type="domain" description="STAS" evidence="3">
    <location>
        <begin position="1"/>
        <end position="108"/>
    </location>
</feature>